<evidence type="ECO:0000256" key="1">
    <source>
        <dbReference type="SAM" id="MobiDB-lite"/>
    </source>
</evidence>
<proteinExistence type="predicted"/>
<comment type="caution">
    <text evidence="2">The sequence shown here is derived from an EMBL/GenBank/DDBJ whole genome shotgun (WGS) entry which is preliminary data.</text>
</comment>
<reference evidence="2" key="1">
    <citation type="submission" date="2020-10" db="EMBL/GenBank/DDBJ databases">
        <title>Sequencing the genomes of 1000 actinobacteria strains.</title>
        <authorList>
            <person name="Klenk H.-P."/>
        </authorList>
    </citation>
    <scope>NUCLEOTIDE SEQUENCE</scope>
    <source>
        <strain evidence="2">DSM 46832</strain>
    </source>
</reference>
<feature type="compositionally biased region" description="Low complexity" evidence="1">
    <location>
        <begin position="19"/>
        <end position="30"/>
    </location>
</feature>
<dbReference type="EMBL" id="JADBEB010000001">
    <property type="protein sequence ID" value="MBE1487913.1"/>
    <property type="molecule type" value="Genomic_DNA"/>
</dbReference>
<dbReference type="Proteomes" id="UP000649753">
    <property type="component" value="Unassembled WGS sequence"/>
</dbReference>
<feature type="region of interest" description="Disordered" evidence="1">
    <location>
        <begin position="1"/>
        <end position="41"/>
    </location>
</feature>
<name>A0A927M9S0_9ACTN</name>
<sequence>MSTAAARAPGAQVVFSESAGPAAARGAAGPARKRDAVEVRR</sequence>
<gene>
    <name evidence="2" type="ORF">H4W31_003551</name>
</gene>
<evidence type="ECO:0000313" key="2">
    <source>
        <dbReference type="EMBL" id="MBE1487913.1"/>
    </source>
</evidence>
<protein>
    <submittedName>
        <fullName evidence="2">Uncharacterized protein</fullName>
    </submittedName>
</protein>
<accession>A0A927M9S0</accession>
<organism evidence="2 3">
    <name type="scientific">Plantactinospora soyae</name>
    <dbReference type="NCBI Taxonomy" id="1544732"/>
    <lineage>
        <taxon>Bacteria</taxon>
        <taxon>Bacillati</taxon>
        <taxon>Actinomycetota</taxon>
        <taxon>Actinomycetes</taxon>
        <taxon>Micromonosporales</taxon>
        <taxon>Micromonosporaceae</taxon>
        <taxon>Plantactinospora</taxon>
    </lineage>
</organism>
<keyword evidence="3" id="KW-1185">Reference proteome</keyword>
<feature type="compositionally biased region" description="Basic and acidic residues" evidence="1">
    <location>
        <begin position="32"/>
        <end position="41"/>
    </location>
</feature>
<dbReference type="AlphaFoldDB" id="A0A927M9S0"/>
<evidence type="ECO:0000313" key="3">
    <source>
        <dbReference type="Proteomes" id="UP000649753"/>
    </source>
</evidence>